<feature type="domain" description="OmpA-like" evidence="2">
    <location>
        <begin position="1"/>
        <end position="55"/>
    </location>
</feature>
<protein>
    <recommendedName>
        <fullName evidence="2">OmpA-like domain-containing protein</fullName>
    </recommendedName>
</protein>
<comment type="caution">
    <text evidence="3">The sequence shown here is derived from an EMBL/GenBank/DDBJ whole genome shotgun (WGS) entry which is preliminary data.</text>
</comment>
<evidence type="ECO:0000313" key="3">
    <source>
        <dbReference type="EMBL" id="PQJ94971.1"/>
    </source>
</evidence>
<accession>A0A2S7XNL5</accession>
<keyword evidence="4" id="KW-1185">Reference proteome</keyword>
<evidence type="ECO:0000313" key="4">
    <source>
        <dbReference type="Proteomes" id="UP000239936"/>
    </source>
</evidence>
<dbReference type="InterPro" id="IPR006665">
    <property type="entry name" value="OmpA-like"/>
</dbReference>
<dbReference type="EMBL" id="PPGH01000038">
    <property type="protein sequence ID" value="PQJ94971.1"/>
    <property type="molecule type" value="Genomic_DNA"/>
</dbReference>
<dbReference type="RefSeq" id="WP_105074936.1">
    <property type="nucleotide sequence ID" value="NZ_PPGH01000038.1"/>
</dbReference>
<organism evidence="3 4">
    <name type="scientific">Chromatium okenii</name>
    <dbReference type="NCBI Taxonomy" id="61644"/>
    <lineage>
        <taxon>Bacteria</taxon>
        <taxon>Pseudomonadati</taxon>
        <taxon>Pseudomonadota</taxon>
        <taxon>Gammaproteobacteria</taxon>
        <taxon>Chromatiales</taxon>
        <taxon>Chromatiaceae</taxon>
        <taxon>Chromatium</taxon>
    </lineage>
</organism>
<evidence type="ECO:0000256" key="1">
    <source>
        <dbReference type="PROSITE-ProRule" id="PRU00473"/>
    </source>
</evidence>
<name>A0A2S7XNL5_9GAMM</name>
<dbReference type="PROSITE" id="PS51123">
    <property type="entry name" value="OMPA_2"/>
    <property type="match status" value="1"/>
</dbReference>
<reference evidence="3 4" key="1">
    <citation type="submission" date="2018-01" db="EMBL/GenBank/DDBJ databases">
        <title>The complete genome sequence of Chromatium okenii LaCa, a purple sulfur bacterium with a turbulent life.</title>
        <authorList>
            <person name="Luedin S.M."/>
            <person name="Liechti N."/>
            <person name="Storelli N."/>
            <person name="Danza F."/>
            <person name="Wittwer M."/>
            <person name="Pothier J.F."/>
            <person name="Tonolla M.A."/>
        </authorList>
    </citation>
    <scope>NUCLEOTIDE SEQUENCE [LARGE SCALE GENOMIC DNA]</scope>
    <source>
        <strain evidence="3 4">LaCa</strain>
    </source>
</reference>
<dbReference type="InterPro" id="IPR036737">
    <property type="entry name" value="OmpA-like_sf"/>
</dbReference>
<dbReference type="OrthoDB" id="9809164at2"/>
<dbReference type="Pfam" id="PF00691">
    <property type="entry name" value="OmpA"/>
    <property type="match status" value="1"/>
</dbReference>
<sequence>MSLGEQRADAVRRWLLAEGVQPTQMTTLSYGEEQLTSAQTNDAAMRSNRRVVIKY</sequence>
<dbReference type="Proteomes" id="UP000239936">
    <property type="component" value="Unassembled WGS sequence"/>
</dbReference>
<dbReference type="SUPFAM" id="SSF103088">
    <property type="entry name" value="OmpA-like"/>
    <property type="match status" value="1"/>
</dbReference>
<proteinExistence type="predicted"/>
<dbReference type="GO" id="GO:0016020">
    <property type="term" value="C:membrane"/>
    <property type="evidence" value="ECO:0007669"/>
    <property type="project" value="UniProtKB-UniRule"/>
</dbReference>
<evidence type="ECO:0000259" key="2">
    <source>
        <dbReference type="PROSITE" id="PS51123"/>
    </source>
</evidence>
<dbReference type="AlphaFoldDB" id="A0A2S7XNL5"/>
<keyword evidence="1" id="KW-0472">Membrane</keyword>
<gene>
    <name evidence="3" type="ORF">CXB77_17840</name>
</gene>
<dbReference type="Gene3D" id="3.30.1330.60">
    <property type="entry name" value="OmpA-like domain"/>
    <property type="match status" value="1"/>
</dbReference>